<dbReference type="Proteomes" id="UP000054024">
    <property type="component" value="Unassembled WGS sequence"/>
</dbReference>
<sequence>MESLRGILDSGDLKFSNSALSVDHIKKELTQEAIEPYNKSRGFEEYDACGLSGNGRFSAMAGWAADPLQAVQTNTERWHRAATDVYVADTASVGGDVDLVFRCDIKGASGQAQVLLEARVSAPDAPRVSEAFHQQLAVQLARTLRDELACTNEPSIPDDLGISG</sequence>
<protein>
    <submittedName>
        <fullName evidence="1">Uncharacterized protein</fullName>
    </submittedName>
</protein>
<organism evidence="1 2">
    <name type="scientific">Streptomyces curacoi</name>
    <dbReference type="NCBI Taxonomy" id="146536"/>
    <lineage>
        <taxon>Bacteria</taxon>
        <taxon>Bacillati</taxon>
        <taxon>Actinomycetota</taxon>
        <taxon>Actinomycetes</taxon>
        <taxon>Kitasatosporales</taxon>
        <taxon>Streptomycetaceae</taxon>
        <taxon>Streptomyces</taxon>
    </lineage>
</organism>
<name>A0A117NWS8_9ACTN</name>
<accession>A0A117NWS8</accession>
<evidence type="ECO:0000313" key="2">
    <source>
        <dbReference type="Proteomes" id="UP000054024"/>
    </source>
</evidence>
<gene>
    <name evidence="1" type="ORF">AQI70_33270</name>
</gene>
<dbReference type="AlphaFoldDB" id="A0A117NWS8"/>
<evidence type="ECO:0000313" key="1">
    <source>
        <dbReference type="EMBL" id="KUM68874.1"/>
    </source>
</evidence>
<reference evidence="1 2" key="1">
    <citation type="submission" date="2015-10" db="EMBL/GenBank/DDBJ databases">
        <title>Draft genome sequence of Streptomyces curacoi DSM 40107, type strain for the species Streptomyces curacoi.</title>
        <authorList>
            <person name="Ruckert C."/>
            <person name="Winkler A."/>
            <person name="Kalinowski J."/>
            <person name="Kampfer P."/>
            <person name="Glaeser S."/>
        </authorList>
    </citation>
    <scope>NUCLEOTIDE SEQUENCE [LARGE SCALE GENOMIC DNA]</scope>
    <source>
        <strain evidence="1 2">DSM 40107</strain>
    </source>
</reference>
<dbReference type="STRING" id="146536.AQI70_33270"/>
<keyword evidence="2" id="KW-1185">Reference proteome</keyword>
<comment type="caution">
    <text evidence="1">The sequence shown here is derived from an EMBL/GenBank/DDBJ whole genome shotgun (WGS) entry which is preliminary data.</text>
</comment>
<proteinExistence type="predicted"/>
<dbReference type="EMBL" id="LMWJ01000030">
    <property type="protein sequence ID" value="KUM68874.1"/>
    <property type="molecule type" value="Genomic_DNA"/>
</dbReference>